<dbReference type="Pfam" id="PF14351">
    <property type="entry name" value="DUF4401"/>
    <property type="match status" value="1"/>
</dbReference>
<evidence type="ECO:0000313" key="6">
    <source>
        <dbReference type="Proteomes" id="UP000294619"/>
    </source>
</evidence>
<reference evidence="4 6" key="1">
    <citation type="submission" date="2019-03" db="EMBL/GenBank/DDBJ databases">
        <title>Genomic Encyclopedia of Type Strains, Phase IV (KMG-IV): sequencing the most valuable type-strain genomes for metagenomic binning, comparative biology and taxonomic classification.</title>
        <authorList>
            <person name="Goeker M."/>
        </authorList>
    </citation>
    <scope>NUCLEOTIDE SEQUENCE [LARGE SCALE GENOMIC DNA]</scope>
    <source>
        <strain evidence="4 6">DSM 28140</strain>
    </source>
</reference>
<gene>
    <name evidence="4" type="ORF">EDC16_11245</name>
    <name evidence="5" type="ORF">FHQ21_03990</name>
</gene>
<feature type="transmembrane region" description="Helical" evidence="1">
    <location>
        <begin position="291"/>
        <end position="312"/>
    </location>
</feature>
<feature type="transmembrane region" description="Helical" evidence="1">
    <location>
        <begin position="624"/>
        <end position="645"/>
    </location>
</feature>
<dbReference type="Pfam" id="PF14345">
    <property type="entry name" value="GDYXXLXY"/>
    <property type="match status" value="1"/>
</dbReference>
<feature type="domain" description="DUF2157" evidence="2">
    <location>
        <begin position="21"/>
        <end position="132"/>
    </location>
</feature>
<evidence type="ECO:0000313" key="4">
    <source>
        <dbReference type="EMBL" id="TCV84214.1"/>
    </source>
</evidence>
<feature type="transmembrane region" description="Helical" evidence="1">
    <location>
        <begin position="449"/>
        <end position="466"/>
    </location>
</feature>
<organism evidence="4 6">
    <name type="scientific">Testudinibacter aquarius</name>
    <dbReference type="NCBI Taxonomy" id="1524974"/>
    <lineage>
        <taxon>Bacteria</taxon>
        <taxon>Pseudomonadati</taxon>
        <taxon>Pseudomonadota</taxon>
        <taxon>Gammaproteobacteria</taxon>
        <taxon>Pasteurellales</taxon>
        <taxon>Pasteurellaceae</taxon>
        <taxon>Testudinibacter</taxon>
    </lineage>
</organism>
<proteinExistence type="predicted"/>
<feature type="transmembrane region" description="Helical" evidence="1">
    <location>
        <begin position="14"/>
        <end position="36"/>
    </location>
</feature>
<feature type="transmembrane region" description="Helical" evidence="1">
    <location>
        <begin position="665"/>
        <end position="683"/>
    </location>
</feature>
<keyword evidence="1" id="KW-0812">Transmembrane</keyword>
<keyword evidence="1" id="KW-0472">Membrane</keyword>
<dbReference type="Pfam" id="PF09925">
    <property type="entry name" value="DUF2157"/>
    <property type="match status" value="1"/>
</dbReference>
<dbReference type="RefSeq" id="WP_132967923.1">
    <property type="nucleotide sequence ID" value="NZ_LEKL01000021.1"/>
</dbReference>
<name>A0A4R3Y1V1_9PAST</name>
<evidence type="ECO:0000313" key="7">
    <source>
        <dbReference type="Proteomes" id="UP000305526"/>
    </source>
</evidence>
<dbReference type="InterPro" id="IPR018677">
    <property type="entry name" value="DUF2157"/>
</dbReference>
<dbReference type="InterPro" id="IPR025513">
    <property type="entry name" value="DUF4401"/>
</dbReference>
<feature type="transmembrane region" description="Helical" evidence="1">
    <location>
        <begin position="599"/>
        <end position="617"/>
    </location>
</feature>
<feature type="transmembrane region" description="Helical" evidence="1">
    <location>
        <begin position="478"/>
        <end position="499"/>
    </location>
</feature>
<accession>A0A4R3Y1V1</accession>
<feature type="transmembrane region" description="Helical" evidence="1">
    <location>
        <begin position="410"/>
        <end position="429"/>
    </location>
</feature>
<feature type="transmembrane region" description="Helical" evidence="1">
    <location>
        <begin position="113"/>
        <end position="137"/>
    </location>
</feature>
<reference evidence="5 7" key="2">
    <citation type="submission" date="2019-05" db="EMBL/GenBank/DDBJ databases">
        <title>Pasteurellaceae isolates from reptiles.</title>
        <authorList>
            <person name="Bojesen A.M."/>
            <person name="Lund E."/>
        </authorList>
    </citation>
    <scope>NUCLEOTIDE SEQUENCE [LARGE SCALE GENOMIC DNA]</scope>
    <source>
        <strain evidence="5 7">ELNT2x</strain>
    </source>
</reference>
<feature type="domain" description="DUF4401" evidence="3">
    <location>
        <begin position="291"/>
        <end position="646"/>
    </location>
</feature>
<protein>
    <submittedName>
        <fullName evidence="5">DUF4401 domain-containing protein</fullName>
    </submittedName>
    <submittedName>
        <fullName evidence="4">Putative membrane protein</fullName>
    </submittedName>
</protein>
<feature type="transmembrane region" description="Helical" evidence="1">
    <location>
        <begin position="387"/>
        <end position="405"/>
    </location>
</feature>
<dbReference type="Proteomes" id="UP000294619">
    <property type="component" value="Unassembled WGS sequence"/>
</dbReference>
<dbReference type="AlphaFoldDB" id="A0A4R3Y1V1"/>
<keyword evidence="7" id="KW-1185">Reference proteome</keyword>
<evidence type="ECO:0000313" key="5">
    <source>
        <dbReference type="EMBL" id="TNG92562.1"/>
    </source>
</evidence>
<dbReference type="EMBL" id="VDGV01000027">
    <property type="protein sequence ID" value="TNG92562.1"/>
    <property type="molecule type" value="Genomic_DNA"/>
</dbReference>
<feature type="transmembrane region" description="Helical" evidence="1">
    <location>
        <begin position="157"/>
        <end position="177"/>
    </location>
</feature>
<dbReference type="EMBL" id="SMCP01000012">
    <property type="protein sequence ID" value="TCV84214.1"/>
    <property type="molecule type" value="Genomic_DNA"/>
</dbReference>
<dbReference type="InterPro" id="IPR025833">
    <property type="entry name" value="GDYXXLXY"/>
</dbReference>
<evidence type="ECO:0000259" key="3">
    <source>
        <dbReference type="Pfam" id="PF14351"/>
    </source>
</evidence>
<evidence type="ECO:0000256" key="1">
    <source>
        <dbReference type="SAM" id="Phobius"/>
    </source>
</evidence>
<feature type="transmembrane region" description="Helical" evidence="1">
    <location>
        <begin position="48"/>
        <end position="67"/>
    </location>
</feature>
<evidence type="ECO:0000259" key="2">
    <source>
        <dbReference type="Pfam" id="PF09925"/>
    </source>
</evidence>
<feature type="transmembrane region" description="Helical" evidence="1">
    <location>
        <begin position="237"/>
        <end position="254"/>
    </location>
</feature>
<feature type="transmembrane region" description="Helical" evidence="1">
    <location>
        <begin position="260"/>
        <end position="279"/>
    </location>
</feature>
<feature type="transmembrane region" description="Helical" evidence="1">
    <location>
        <begin position="563"/>
        <end position="593"/>
    </location>
</feature>
<sequence length="880" mass="99655">MQNKLLFTASWPTYLLILTTLTAAGFLSSGVVTWIAANWDYFSKFTKLYATQGLFASSIAVGIWVYYREYRKLGQVRLKFVSSTFFFIAAVLIGALLALIGQIYQTGADPWQLFALWSLLQIPLLLALPNAAAALLLLTTSNLSLALYPDLLWSYEYFLYFMLLLNLGFVMLSEVFSKSLHDQNWYISSKVSNTVLIVCMTLLCLNNPNTAPLVWLLAAAMLYYYQQQRRDLFNQSGYWACLLFSVDVFILKITNFEISGIFVAILVTLGAAIVLGIHLKKQYVQQAQGMPWPLQILFTTLAIIITLLTIAFLFTLDIFESDKLFLIASLVFVALGAFLYYSRKANEYASGLLLMIGLGLYVFHYLINYFFDYPHDNQLSVLNGDLLGMIIISLLCYLLITINWVKTGSLILLLFTLLYTFSAQNGYLYGFQSEQGLQNNFWTLVFDYYAGYWLALGSLILFGLSLRPNRYHTHIQSAAWAFWLVYIGFIFKPDIYLSLGTIEAGPLPTPNSFSEFVQIISNGLFTAQSWHWTHLILLLICLSPVIIQLWISRQQPLKTQSAVIVALVLAIFGLAFVASPSILVGFSLLLLAYLNHNRLLFGCVLLAIIGFLAKYYYWLDLPLLYKSFLLLGNAILFLLAALYLQRQHRRATAVATAAPSYQGKIGWLTPSLALLTLLLTLAIGNYSIQKYENVLTHGKSVILALAPVDPRSIMQGDYMELNYDLINQVRSEIDKQQQEKKAEFNIDNPYPIYDQENSESDAIKAGQEDEQAAYAQFAQWQDQRPTQLYALLKQNADGSAALCRLEEALPENYHDCIADVAIKLRIDDYNMLWRLKMPGQQFFFAEGQAAHFQQAQYGEFRVLNGIALLSRLLDSEMKGL</sequence>
<dbReference type="Proteomes" id="UP000305526">
    <property type="component" value="Unassembled WGS sequence"/>
</dbReference>
<comment type="caution">
    <text evidence="4">The sequence shown here is derived from an EMBL/GenBank/DDBJ whole genome shotgun (WGS) entry which is preliminary data.</text>
</comment>
<feature type="transmembrane region" description="Helical" evidence="1">
    <location>
        <begin position="348"/>
        <end position="367"/>
    </location>
</feature>
<feature type="transmembrane region" description="Helical" evidence="1">
    <location>
        <begin position="79"/>
        <end position="101"/>
    </location>
</feature>
<keyword evidence="1" id="KW-1133">Transmembrane helix</keyword>
<feature type="transmembrane region" description="Helical" evidence="1">
    <location>
        <begin position="324"/>
        <end position="341"/>
    </location>
</feature>
<feature type="transmembrane region" description="Helical" evidence="1">
    <location>
        <begin position="532"/>
        <end position="551"/>
    </location>
</feature>